<keyword evidence="3" id="KW-1185">Reference proteome</keyword>
<keyword evidence="1" id="KW-0175">Coiled coil</keyword>
<reference evidence="2 3" key="1">
    <citation type="submission" date="2023-09" db="EMBL/GenBank/DDBJ databases">
        <title>Xinfangfangia sedmenti sp. nov., isolated the sedment.</title>
        <authorList>
            <person name="Xu L."/>
        </authorList>
    </citation>
    <scope>NUCLEOTIDE SEQUENCE [LARGE SCALE GENOMIC DNA]</scope>
    <source>
        <strain evidence="2 3">LG-4</strain>
    </source>
</reference>
<dbReference type="RefSeq" id="WP_310459399.1">
    <property type="nucleotide sequence ID" value="NZ_JAVKPH010000060.1"/>
</dbReference>
<evidence type="ECO:0000313" key="3">
    <source>
        <dbReference type="Proteomes" id="UP001247754"/>
    </source>
</evidence>
<feature type="coiled-coil region" evidence="1">
    <location>
        <begin position="140"/>
        <end position="167"/>
    </location>
</feature>
<evidence type="ECO:0000256" key="1">
    <source>
        <dbReference type="SAM" id="Coils"/>
    </source>
</evidence>
<gene>
    <name evidence="2" type="ORF">RGD00_22055</name>
</gene>
<dbReference type="Proteomes" id="UP001247754">
    <property type="component" value="Unassembled WGS sequence"/>
</dbReference>
<comment type="caution">
    <text evidence="2">The sequence shown here is derived from an EMBL/GenBank/DDBJ whole genome shotgun (WGS) entry which is preliminary data.</text>
</comment>
<sequence>MRIDALGIMAEARKHKLKPIAGLAEPAAYLRDRIGKAEAILSAGRDSEHCSDTFRAGCARLLAEVHEMRRAWVGAFGRDWHTGEPVPVWKRPDTVHVRLMQSAYVCHEQLRFHRGWVKASNVAERIHRAEQRELGRPAMEAAARAAAERARVEADRLRRQRTEARRQEAELAAFRAGTLRFVKFPDERKPRQRVRSRWG</sequence>
<protein>
    <submittedName>
        <fullName evidence="2">Uncharacterized protein</fullName>
    </submittedName>
</protein>
<organism evidence="2 3">
    <name type="scientific">Ruixingdingia sedimenti</name>
    <dbReference type="NCBI Taxonomy" id="3073604"/>
    <lineage>
        <taxon>Bacteria</taxon>
        <taxon>Pseudomonadati</taxon>
        <taxon>Pseudomonadota</taxon>
        <taxon>Alphaproteobacteria</taxon>
        <taxon>Rhodobacterales</taxon>
        <taxon>Paracoccaceae</taxon>
        <taxon>Ruixingdingia</taxon>
    </lineage>
</organism>
<dbReference type="EMBL" id="JAVKPH010000060">
    <property type="protein sequence ID" value="MDR5655295.1"/>
    <property type="molecule type" value="Genomic_DNA"/>
</dbReference>
<proteinExistence type="predicted"/>
<evidence type="ECO:0000313" key="2">
    <source>
        <dbReference type="EMBL" id="MDR5655295.1"/>
    </source>
</evidence>
<name>A0ABU1FEI0_9RHOB</name>
<accession>A0ABU1FEI0</accession>